<dbReference type="SUPFAM" id="SSF55781">
    <property type="entry name" value="GAF domain-like"/>
    <property type="match status" value="1"/>
</dbReference>
<organism evidence="6 7">
    <name type="scientific">Leisingera daeponensis</name>
    <dbReference type="NCBI Taxonomy" id="405746"/>
    <lineage>
        <taxon>Bacteria</taxon>
        <taxon>Pseudomonadati</taxon>
        <taxon>Pseudomonadota</taxon>
        <taxon>Alphaproteobacteria</taxon>
        <taxon>Rhodobacterales</taxon>
        <taxon>Roseobacteraceae</taxon>
        <taxon>Leisingera</taxon>
    </lineage>
</organism>
<dbReference type="Pfam" id="PF00196">
    <property type="entry name" value="GerE"/>
    <property type="match status" value="1"/>
</dbReference>
<evidence type="ECO:0000256" key="2">
    <source>
        <dbReference type="ARBA" id="ARBA00023125"/>
    </source>
</evidence>
<dbReference type="InterPro" id="IPR000792">
    <property type="entry name" value="Tscrpt_reg_LuxR_C"/>
</dbReference>
<dbReference type="InterPro" id="IPR003018">
    <property type="entry name" value="GAF"/>
</dbReference>
<dbReference type="PANTHER" id="PTHR44688">
    <property type="entry name" value="DNA-BINDING TRANSCRIPTIONAL ACTIVATOR DEVR_DOSR"/>
    <property type="match status" value="1"/>
</dbReference>
<keyword evidence="2" id="KW-0238">DNA-binding</keyword>
<keyword evidence="7" id="KW-1185">Reference proteome</keyword>
<dbReference type="CDD" id="cd06170">
    <property type="entry name" value="LuxR_C_like"/>
    <property type="match status" value="1"/>
</dbReference>
<dbReference type="EMBL" id="JAHVJA010000001">
    <property type="protein sequence ID" value="MBY6137979.1"/>
    <property type="molecule type" value="Genomic_DNA"/>
</dbReference>
<gene>
    <name evidence="6" type="ORF">KUV26_00865</name>
</gene>
<reference evidence="6 7" key="1">
    <citation type="submission" date="2021-06" db="EMBL/GenBank/DDBJ databases">
        <title>50 bacteria genomes isolated from Dapeng, Shenzhen, China.</title>
        <authorList>
            <person name="Zheng W."/>
            <person name="Yu S."/>
            <person name="Huang Y."/>
        </authorList>
    </citation>
    <scope>NUCLEOTIDE SEQUENCE [LARGE SCALE GENOMIC DNA]</scope>
    <source>
        <strain evidence="6 7">DP1N14-2</strain>
    </source>
</reference>
<dbReference type="SMART" id="SM00421">
    <property type="entry name" value="HTH_LUXR"/>
    <property type="match status" value="1"/>
</dbReference>
<evidence type="ECO:0000313" key="6">
    <source>
        <dbReference type="EMBL" id="MBY6137979.1"/>
    </source>
</evidence>
<dbReference type="PROSITE" id="PS50043">
    <property type="entry name" value="HTH_LUXR_2"/>
    <property type="match status" value="1"/>
</dbReference>
<dbReference type="Gene3D" id="1.10.10.10">
    <property type="entry name" value="Winged helix-like DNA-binding domain superfamily/Winged helix DNA-binding domain"/>
    <property type="match status" value="1"/>
</dbReference>
<dbReference type="PANTHER" id="PTHR44688:SF16">
    <property type="entry name" value="DNA-BINDING TRANSCRIPTIONAL ACTIVATOR DEVR_DOSR"/>
    <property type="match status" value="1"/>
</dbReference>
<evidence type="ECO:0000259" key="5">
    <source>
        <dbReference type="PROSITE" id="PS50043"/>
    </source>
</evidence>
<dbReference type="InterPro" id="IPR036388">
    <property type="entry name" value="WH-like_DNA-bd_sf"/>
</dbReference>
<evidence type="ECO:0000256" key="4">
    <source>
        <dbReference type="SAM" id="Coils"/>
    </source>
</evidence>
<comment type="caution">
    <text evidence="6">The sequence shown here is derived from an EMBL/GenBank/DDBJ whole genome shotgun (WGS) entry which is preliminary data.</text>
</comment>
<keyword evidence="3" id="KW-0804">Transcription</keyword>
<protein>
    <submittedName>
        <fullName evidence="6">LuxR C-terminal-related transcriptional regulator</fullName>
    </submittedName>
</protein>
<dbReference type="PROSITE" id="PS00622">
    <property type="entry name" value="HTH_LUXR_1"/>
    <property type="match status" value="1"/>
</dbReference>
<accession>A0ABS7NB46</accession>
<dbReference type="InterPro" id="IPR029016">
    <property type="entry name" value="GAF-like_dom_sf"/>
</dbReference>
<dbReference type="RefSeq" id="WP_222502262.1">
    <property type="nucleotide sequence ID" value="NZ_JAHVJA010000001.1"/>
</dbReference>
<feature type="coiled-coil region" evidence="4">
    <location>
        <begin position="157"/>
        <end position="202"/>
    </location>
</feature>
<dbReference type="Pfam" id="PF01590">
    <property type="entry name" value="GAF"/>
    <property type="match status" value="1"/>
</dbReference>
<feature type="domain" description="HTH luxR-type" evidence="5">
    <location>
        <begin position="254"/>
        <end position="319"/>
    </location>
</feature>
<sequence>MTIDKPPIPPETQAKWQRVVDLVAELTDVPAALIMATVDLDHRVKVSNTAENNPYYPGRKYRLNEKLYCFGVFENDGELVVEDAQCDPRWQNNEDMEHAMSFYIGYPIKWPDGEVYGTICVLDTRRNNRALMFRKGLQEFCRVVEGDLALLLEVAQRKQAQAELRETVRAREDTIRRRTKALEEANTALRVLIDNVEASRHESEQQIVQQIKGMVLPYVAKLRHLDAGRELQSAYLMMIEDNLKNITSALSSKLAQTLERLTPAETEIMQLIMMGRTTKEIAATLGRGTSTIDFHRNNIRQKLGLSRRENLRQHLIALSSAE</sequence>
<keyword evidence="1" id="KW-0805">Transcription regulation</keyword>
<dbReference type="SUPFAM" id="SSF46894">
    <property type="entry name" value="C-terminal effector domain of the bipartite response regulators"/>
    <property type="match status" value="1"/>
</dbReference>
<dbReference type="Gene3D" id="3.30.450.40">
    <property type="match status" value="1"/>
</dbReference>
<keyword evidence="4" id="KW-0175">Coiled coil</keyword>
<evidence type="ECO:0000256" key="1">
    <source>
        <dbReference type="ARBA" id="ARBA00023015"/>
    </source>
</evidence>
<dbReference type="InterPro" id="IPR016032">
    <property type="entry name" value="Sig_transdc_resp-reg_C-effctor"/>
</dbReference>
<dbReference type="PRINTS" id="PR00038">
    <property type="entry name" value="HTHLUXR"/>
</dbReference>
<proteinExistence type="predicted"/>
<name>A0ABS7NB46_9RHOB</name>
<evidence type="ECO:0000313" key="7">
    <source>
        <dbReference type="Proteomes" id="UP000766629"/>
    </source>
</evidence>
<evidence type="ECO:0000256" key="3">
    <source>
        <dbReference type="ARBA" id="ARBA00023163"/>
    </source>
</evidence>
<dbReference type="Proteomes" id="UP000766629">
    <property type="component" value="Unassembled WGS sequence"/>
</dbReference>